<evidence type="ECO:0000256" key="4">
    <source>
        <dbReference type="PROSITE-ProRule" id="PRU00335"/>
    </source>
</evidence>
<keyword evidence="1" id="KW-0805">Transcription regulation</keyword>
<dbReference type="InterPro" id="IPR036271">
    <property type="entry name" value="Tet_transcr_reg_TetR-rel_C_sf"/>
</dbReference>
<dbReference type="GO" id="GO:0003700">
    <property type="term" value="F:DNA-binding transcription factor activity"/>
    <property type="evidence" value="ECO:0007669"/>
    <property type="project" value="TreeGrafter"/>
</dbReference>
<dbReference type="InterPro" id="IPR041583">
    <property type="entry name" value="TetR_C_31"/>
</dbReference>
<dbReference type="PANTHER" id="PTHR30055:SF234">
    <property type="entry name" value="HTH-TYPE TRANSCRIPTIONAL REGULATOR BETI"/>
    <property type="match status" value="1"/>
</dbReference>
<dbReference type="GO" id="GO:0000976">
    <property type="term" value="F:transcription cis-regulatory region binding"/>
    <property type="evidence" value="ECO:0007669"/>
    <property type="project" value="TreeGrafter"/>
</dbReference>
<dbReference type="SUPFAM" id="SSF46689">
    <property type="entry name" value="Homeodomain-like"/>
    <property type="match status" value="1"/>
</dbReference>
<dbReference type="Pfam" id="PF17940">
    <property type="entry name" value="TetR_C_31"/>
    <property type="match status" value="1"/>
</dbReference>
<dbReference type="RefSeq" id="WP_152193876.1">
    <property type="nucleotide sequence ID" value="NZ_VUKD01000001.1"/>
</dbReference>
<dbReference type="Proteomes" id="UP000437709">
    <property type="component" value="Unassembled WGS sequence"/>
</dbReference>
<dbReference type="InterPro" id="IPR009057">
    <property type="entry name" value="Homeodomain-like_sf"/>
</dbReference>
<dbReference type="Pfam" id="PF00440">
    <property type="entry name" value="TetR_N"/>
    <property type="match status" value="1"/>
</dbReference>
<dbReference type="PANTHER" id="PTHR30055">
    <property type="entry name" value="HTH-TYPE TRANSCRIPTIONAL REGULATOR RUTR"/>
    <property type="match status" value="1"/>
</dbReference>
<dbReference type="PROSITE" id="PS50977">
    <property type="entry name" value="HTH_TETR_2"/>
    <property type="match status" value="1"/>
</dbReference>
<dbReference type="AlphaFoldDB" id="A0A6N7EQ10"/>
<proteinExistence type="predicted"/>
<evidence type="ECO:0000313" key="7">
    <source>
        <dbReference type="Proteomes" id="UP000437709"/>
    </source>
</evidence>
<protein>
    <submittedName>
        <fullName evidence="6">TetR family transcriptional regulator</fullName>
    </submittedName>
</protein>
<gene>
    <name evidence="6" type="ORF">GB881_16375</name>
</gene>
<dbReference type="Gene3D" id="1.10.357.10">
    <property type="entry name" value="Tetracycline Repressor, domain 2"/>
    <property type="match status" value="1"/>
</dbReference>
<evidence type="ECO:0000256" key="2">
    <source>
        <dbReference type="ARBA" id="ARBA00023125"/>
    </source>
</evidence>
<feature type="domain" description="HTH tetR-type" evidence="5">
    <location>
        <begin position="2"/>
        <end position="62"/>
    </location>
</feature>
<evidence type="ECO:0000259" key="5">
    <source>
        <dbReference type="PROSITE" id="PS50977"/>
    </source>
</evidence>
<keyword evidence="7" id="KW-1185">Reference proteome</keyword>
<reference evidence="6 7" key="1">
    <citation type="submission" date="2019-10" db="EMBL/GenBank/DDBJ databases">
        <title>Georgenia wutianyii sp. nov. and Georgenia yuyongxinii sp. nov. isolated from plateau pika (Ochotona curzoniae) in the Qinghai-Tibet plateau of China.</title>
        <authorList>
            <person name="Tian Z."/>
        </authorList>
    </citation>
    <scope>NUCLEOTIDE SEQUENCE [LARGE SCALE GENOMIC DNA]</scope>
    <source>
        <strain evidence="6 7">JCM 19765</strain>
    </source>
</reference>
<evidence type="ECO:0000256" key="3">
    <source>
        <dbReference type="ARBA" id="ARBA00023163"/>
    </source>
</evidence>
<dbReference type="SUPFAM" id="SSF48498">
    <property type="entry name" value="Tetracyclin repressor-like, C-terminal domain"/>
    <property type="match status" value="1"/>
</dbReference>
<evidence type="ECO:0000313" key="6">
    <source>
        <dbReference type="EMBL" id="MPV38595.1"/>
    </source>
</evidence>
<evidence type="ECO:0000256" key="1">
    <source>
        <dbReference type="ARBA" id="ARBA00023015"/>
    </source>
</evidence>
<name>A0A6N7EQ10_9MICO</name>
<comment type="caution">
    <text evidence="6">The sequence shown here is derived from an EMBL/GenBank/DDBJ whole genome shotgun (WGS) entry which is preliminary data.</text>
</comment>
<keyword evidence="3" id="KW-0804">Transcription</keyword>
<feature type="DNA-binding region" description="H-T-H motif" evidence="4">
    <location>
        <begin position="25"/>
        <end position="44"/>
    </location>
</feature>
<sequence>MTKRRDRALDAAVELVGTEGIRALTHARVDERAGLPKGSTSNYFRTRQALVAGVVDRVLERERPQIGATFSPPATADEFVERLAGILDFISRDRRTETTARLVLFMEASHDAELREVLSRGRATLEATLVLALANLGARDPAAATAALAACLEGLLLHRIGRHDYSDPRPVLDLVVRGALR</sequence>
<dbReference type="InterPro" id="IPR001647">
    <property type="entry name" value="HTH_TetR"/>
</dbReference>
<dbReference type="EMBL" id="WHPC01000091">
    <property type="protein sequence ID" value="MPV38595.1"/>
    <property type="molecule type" value="Genomic_DNA"/>
</dbReference>
<keyword evidence="2 4" id="KW-0238">DNA-binding</keyword>
<dbReference type="InterPro" id="IPR050109">
    <property type="entry name" value="HTH-type_TetR-like_transc_reg"/>
</dbReference>
<accession>A0A6N7EQ10</accession>
<organism evidence="6 7">
    <name type="scientific">Georgenia subflava</name>
    <dbReference type="NCBI Taxonomy" id="1622177"/>
    <lineage>
        <taxon>Bacteria</taxon>
        <taxon>Bacillati</taxon>
        <taxon>Actinomycetota</taxon>
        <taxon>Actinomycetes</taxon>
        <taxon>Micrococcales</taxon>
        <taxon>Bogoriellaceae</taxon>
        <taxon>Georgenia</taxon>
    </lineage>
</organism>